<dbReference type="PROSITE" id="PS00600">
    <property type="entry name" value="AA_TRANSFER_CLASS_3"/>
    <property type="match status" value="1"/>
</dbReference>
<comment type="caution">
    <text evidence="5">The sequence shown here is derived from an EMBL/GenBank/DDBJ whole genome shotgun (WGS) entry which is preliminary data.</text>
</comment>
<evidence type="ECO:0000256" key="3">
    <source>
        <dbReference type="ARBA" id="ARBA00022679"/>
    </source>
</evidence>
<evidence type="ECO:0000256" key="2">
    <source>
        <dbReference type="ARBA" id="ARBA00022576"/>
    </source>
</evidence>
<dbReference type="SUPFAM" id="SSF52540">
    <property type="entry name" value="P-loop containing nucleoside triphosphate hydrolases"/>
    <property type="match status" value="1"/>
</dbReference>
<reference evidence="5 6" key="1">
    <citation type="submission" date="2023-04" db="EMBL/GenBank/DDBJ databases">
        <title>Genome of Basidiobolus ranarum AG-B5.</title>
        <authorList>
            <person name="Stajich J.E."/>
            <person name="Carter-House D."/>
            <person name="Gryganskyi A."/>
        </authorList>
    </citation>
    <scope>NUCLEOTIDE SEQUENCE [LARGE SCALE GENOMIC DNA]</scope>
    <source>
        <strain evidence="5 6">AG-B5</strain>
    </source>
</reference>
<dbReference type="Gene3D" id="3.90.1150.10">
    <property type="entry name" value="Aspartate Aminotransferase, domain 1"/>
    <property type="match status" value="1"/>
</dbReference>
<evidence type="ECO:0000256" key="4">
    <source>
        <dbReference type="ARBA" id="ARBA00022898"/>
    </source>
</evidence>
<keyword evidence="4" id="KW-0663">Pyridoxal phosphate</keyword>
<protein>
    <recommendedName>
        <fullName evidence="7">PLP-dependent transferase</fullName>
    </recommendedName>
</protein>
<dbReference type="Gene3D" id="3.40.640.10">
    <property type="entry name" value="Type I PLP-dependent aspartate aminotransferase-like (Major domain)"/>
    <property type="match status" value="1"/>
</dbReference>
<proteinExistence type="predicted"/>
<organism evidence="5 6">
    <name type="scientific">Basidiobolus ranarum</name>
    <dbReference type="NCBI Taxonomy" id="34480"/>
    <lineage>
        <taxon>Eukaryota</taxon>
        <taxon>Fungi</taxon>
        <taxon>Fungi incertae sedis</taxon>
        <taxon>Zoopagomycota</taxon>
        <taxon>Entomophthoromycotina</taxon>
        <taxon>Basidiobolomycetes</taxon>
        <taxon>Basidiobolales</taxon>
        <taxon>Basidiobolaceae</taxon>
        <taxon>Basidiobolus</taxon>
    </lineage>
</organism>
<dbReference type="InterPro" id="IPR015422">
    <property type="entry name" value="PyrdxlP-dep_Trfase_small"/>
</dbReference>
<comment type="subcellular location">
    <subcellularLocation>
        <location evidence="1">Mitochondrion</location>
    </subcellularLocation>
</comment>
<keyword evidence="2" id="KW-0032">Aminotransferase</keyword>
<dbReference type="InterPro" id="IPR027417">
    <property type="entry name" value="P-loop_NTPase"/>
</dbReference>
<evidence type="ECO:0000256" key="1">
    <source>
        <dbReference type="ARBA" id="ARBA00004173"/>
    </source>
</evidence>
<keyword evidence="3" id="KW-0808">Transferase</keyword>
<dbReference type="InterPro" id="IPR005814">
    <property type="entry name" value="Aminotrans_3"/>
</dbReference>
<dbReference type="EMBL" id="JASJQH010006876">
    <property type="protein sequence ID" value="KAK9729788.1"/>
    <property type="molecule type" value="Genomic_DNA"/>
</dbReference>
<dbReference type="Gene3D" id="3.40.50.300">
    <property type="entry name" value="P-loop containing nucleotide triphosphate hydrolases"/>
    <property type="match status" value="1"/>
</dbReference>
<dbReference type="SUPFAM" id="SSF53383">
    <property type="entry name" value="PLP-dependent transferases"/>
    <property type="match status" value="1"/>
</dbReference>
<gene>
    <name evidence="5" type="ORF">K7432_000031</name>
</gene>
<dbReference type="Pfam" id="PF00202">
    <property type="entry name" value="Aminotran_3"/>
    <property type="match status" value="1"/>
</dbReference>
<name>A0ABR2WBZ4_9FUNG</name>
<evidence type="ECO:0000313" key="5">
    <source>
        <dbReference type="EMBL" id="KAK9729788.1"/>
    </source>
</evidence>
<dbReference type="PANTHER" id="PTHR42684:SF3">
    <property type="entry name" value="ADENOSYLMETHIONINE-8-AMINO-7-OXONONANOATE AMINOTRANSFERASE"/>
    <property type="match status" value="1"/>
</dbReference>
<dbReference type="CDD" id="cd03109">
    <property type="entry name" value="DTBS"/>
    <property type="match status" value="1"/>
</dbReference>
<dbReference type="Proteomes" id="UP001479436">
    <property type="component" value="Unassembled WGS sequence"/>
</dbReference>
<dbReference type="InterPro" id="IPR015421">
    <property type="entry name" value="PyrdxlP-dep_Trfase_major"/>
</dbReference>
<evidence type="ECO:0000313" key="6">
    <source>
        <dbReference type="Proteomes" id="UP001479436"/>
    </source>
</evidence>
<sequence>MAYLPKRFLPHQVFAANTDVGKTIFSTALCRGVAARYPNSSIYYLKPVQTGYPVDSDARHAKKYCPSITAADTLYTYKDPVSPHIATVNPPTDVSVLESVRTKIQEYAQESKGKDAFMFLETAGGVNSPIMSGTLQCNFYRPLRLPTVLVADSKLGGISTTLSSFESLYVRGYDVNTVLLFEDESWKNNEFLAKQLPNDIRVFSIPSPPTRGSNNDDFKDMSEYYSRLDKVFQSVAEHLKDKGDKRIEGLMEMENKTKDIIWWPFTQHHNVKNVTVIDSAYGDMMVTLNPKTKDSKGDSNLFTEKFDGCASWWTQGLGHGSPSLSMATAHAAGRYGHVMAPECTNELSLSLAEKLIHTVGKDWAQRVYYSDNGSTATEIALKMALRHTANKHQLSTGTDTNRNIEIIGLKGSYHGDTIGAMDASDPNVYNDTIHWYQPKGFWFDPPNVSMKDGVYNVHIPKEFKYDSAEEKFSSLSGVFGDRSKSKLASFYRSYIDDTLNKLIKQEGRRFGALMMEPILMGAGGMIFVDPLFQKTLVEAARDLKYKDNTEKGIPVILDEVFTGFWRLGRRSAAEILGVKPDIAAYAKLLTGGLVPLAVTLTSEEIFKSFYSPNKHDALLHGHSYTAHPIGCSVALQSIKEYEQKHSSQLTLSSNALNQLSDKDWYIWNPETVQYISHLPNVQGVVSLGTVLAIELKDAEGAGYTSNVSKEFIQHIRNLDNNMQIFARPLGNVVYIMGSIVTTPEQVAQLEKTILNALEHR</sequence>
<evidence type="ECO:0008006" key="7">
    <source>
        <dbReference type="Google" id="ProtNLM"/>
    </source>
</evidence>
<dbReference type="Pfam" id="PF13500">
    <property type="entry name" value="AAA_26"/>
    <property type="match status" value="1"/>
</dbReference>
<accession>A0ABR2WBZ4</accession>
<dbReference type="InterPro" id="IPR015424">
    <property type="entry name" value="PyrdxlP-dep_Trfase"/>
</dbReference>
<dbReference type="InterPro" id="IPR049704">
    <property type="entry name" value="Aminotrans_3_PPA_site"/>
</dbReference>
<keyword evidence="6" id="KW-1185">Reference proteome</keyword>
<dbReference type="PANTHER" id="PTHR42684">
    <property type="entry name" value="ADENOSYLMETHIONINE-8-AMINO-7-OXONONANOATE AMINOTRANSFERASE"/>
    <property type="match status" value="1"/>
</dbReference>